<evidence type="ECO:0000313" key="3">
    <source>
        <dbReference type="EMBL" id="TRO82543.1"/>
    </source>
</evidence>
<dbReference type="PROSITE" id="PS51257">
    <property type="entry name" value="PROKAR_LIPOPROTEIN"/>
    <property type="match status" value="1"/>
</dbReference>
<keyword evidence="1" id="KW-0732">Signal</keyword>
<dbReference type="Pfam" id="PF05048">
    <property type="entry name" value="NosD"/>
    <property type="match status" value="1"/>
</dbReference>
<name>A0A550JH82_9BACT</name>
<comment type="caution">
    <text evidence="3">The sequence shown here is derived from an EMBL/GenBank/DDBJ whole genome shotgun (WGS) entry which is preliminary data.</text>
</comment>
<dbReference type="Proteomes" id="UP000317155">
    <property type="component" value="Unassembled WGS sequence"/>
</dbReference>
<reference evidence="3 4" key="1">
    <citation type="submission" date="2019-07" db="EMBL/GenBank/DDBJ databases">
        <title>Insights of Desulfuromonas acetexigens electromicrobiology.</title>
        <authorList>
            <person name="Katuri K."/>
            <person name="Sapireddy V."/>
            <person name="Shaw D.R."/>
            <person name="Saikaly P."/>
        </authorList>
    </citation>
    <scope>NUCLEOTIDE SEQUENCE [LARGE SCALE GENOMIC DNA]</scope>
    <source>
        <strain evidence="3 4">2873</strain>
    </source>
</reference>
<accession>A0A550JH82</accession>
<evidence type="ECO:0000256" key="1">
    <source>
        <dbReference type="SAM" id="SignalP"/>
    </source>
</evidence>
<dbReference type="OrthoDB" id="5405611at2"/>
<dbReference type="SMART" id="SM00710">
    <property type="entry name" value="PbH1"/>
    <property type="match status" value="4"/>
</dbReference>
<evidence type="ECO:0000259" key="2">
    <source>
        <dbReference type="Pfam" id="PF05048"/>
    </source>
</evidence>
<feature type="domain" description="Periplasmic copper-binding protein NosD beta helix" evidence="2">
    <location>
        <begin position="129"/>
        <end position="244"/>
    </location>
</feature>
<feature type="signal peptide" evidence="1">
    <location>
        <begin position="1"/>
        <end position="24"/>
    </location>
</feature>
<feature type="chain" id="PRO_5022094863" description="Periplasmic copper-binding protein NosD beta helix domain-containing protein" evidence="1">
    <location>
        <begin position="25"/>
        <end position="274"/>
    </location>
</feature>
<proteinExistence type="predicted"/>
<dbReference type="SUPFAM" id="SSF51126">
    <property type="entry name" value="Pectin lyase-like"/>
    <property type="match status" value="1"/>
</dbReference>
<dbReference type="NCBIfam" id="TIGR03804">
    <property type="entry name" value="para_beta_helix"/>
    <property type="match status" value="1"/>
</dbReference>
<gene>
    <name evidence="3" type="ORF">FL622_04965</name>
</gene>
<keyword evidence="4" id="KW-1185">Reference proteome</keyword>
<dbReference type="RefSeq" id="WP_092056640.1">
    <property type="nucleotide sequence ID" value="NZ_FOJJ01000023.1"/>
</dbReference>
<dbReference type="InterPro" id="IPR012334">
    <property type="entry name" value="Pectin_lyas_fold"/>
</dbReference>
<dbReference type="InterPro" id="IPR006626">
    <property type="entry name" value="PbH1"/>
</dbReference>
<dbReference type="EMBL" id="VJVV01000003">
    <property type="protein sequence ID" value="TRO82543.1"/>
    <property type="molecule type" value="Genomic_DNA"/>
</dbReference>
<protein>
    <recommendedName>
        <fullName evidence="2">Periplasmic copper-binding protein NosD beta helix domain-containing protein</fullName>
    </recommendedName>
</protein>
<dbReference type="AlphaFoldDB" id="A0A550JH82"/>
<dbReference type="InterPro" id="IPR007742">
    <property type="entry name" value="NosD_dom"/>
</dbReference>
<dbReference type="InterPro" id="IPR011050">
    <property type="entry name" value="Pectin_lyase_fold/virulence"/>
</dbReference>
<dbReference type="InterPro" id="IPR022441">
    <property type="entry name" value="Para_beta_helix_rpt-2"/>
</dbReference>
<organism evidence="3 4">
    <name type="scientific">Trichloromonas acetexigens</name>
    <dbReference type="NCBI Taxonomy" id="38815"/>
    <lineage>
        <taxon>Bacteria</taxon>
        <taxon>Pseudomonadati</taxon>
        <taxon>Thermodesulfobacteriota</taxon>
        <taxon>Desulfuromonadia</taxon>
        <taxon>Desulfuromonadales</taxon>
        <taxon>Trichloromonadaceae</taxon>
        <taxon>Trichloromonas</taxon>
    </lineage>
</organism>
<dbReference type="Gene3D" id="2.160.20.10">
    <property type="entry name" value="Single-stranded right-handed beta-helix, Pectin lyase-like"/>
    <property type="match status" value="1"/>
</dbReference>
<evidence type="ECO:0000313" key="4">
    <source>
        <dbReference type="Proteomes" id="UP000317155"/>
    </source>
</evidence>
<sequence>MDLKPLFTTLLLACVLFAGCAAVAPPVPPSVAQLERLPVLSGVVTGHRVLRGEVYLADDVRVAPGAVLELRPGTTVYVRSAEGTQIDPEYLSSLTELLVHGRLEIQGTARRPVHFIPLTPGSPDQPAWAGITLTGAEGGQIVGARIEQAETAVLCIASSPEIRANLFTGNRYGIIAQQGSAPRILANRIEKGEGGIFCWRGSAPEISGNEILDHAEEGIFVDADSRPLLTGNRVSGNDLGLALYDRALAGDPAQAQRNREDLRILRLPPTEIAP</sequence>